<dbReference type="Gene3D" id="3.40.50.300">
    <property type="entry name" value="P-loop containing nucleotide triphosphate hydrolases"/>
    <property type="match status" value="1"/>
</dbReference>
<dbReference type="Pfam" id="PF01926">
    <property type="entry name" value="MMR_HSR1"/>
    <property type="match status" value="1"/>
</dbReference>
<evidence type="ECO:0000256" key="7">
    <source>
        <dbReference type="HAMAP-Rule" id="MF_01454"/>
    </source>
</evidence>
<dbReference type="PANTHER" id="PTHR11702:SF31">
    <property type="entry name" value="MITOCHONDRIAL RIBOSOME-ASSOCIATED GTPASE 2"/>
    <property type="match status" value="1"/>
</dbReference>
<dbReference type="PROSITE" id="PS00905">
    <property type="entry name" value="GTP1_OBG"/>
    <property type="match status" value="1"/>
</dbReference>
<dbReference type="InterPro" id="IPR036726">
    <property type="entry name" value="GTP1_OBG_dom_sf"/>
</dbReference>
<keyword evidence="5 7" id="KW-0460">Magnesium</keyword>
<comment type="similarity">
    <text evidence="1 7">Belongs to the TRAFAC class OBG-HflX-like GTPase superfamily. OBG GTPase family.</text>
</comment>
<dbReference type="InterPro" id="IPR031167">
    <property type="entry name" value="G_OBG"/>
</dbReference>
<evidence type="ECO:0000256" key="3">
    <source>
        <dbReference type="ARBA" id="ARBA00022741"/>
    </source>
</evidence>
<dbReference type="CDD" id="cd01898">
    <property type="entry name" value="Obg"/>
    <property type="match status" value="1"/>
</dbReference>
<dbReference type="Proteomes" id="UP000183317">
    <property type="component" value="Unassembled WGS sequence"/>
</dbReference>
<dbReference type="AlphaFoldDB" id="A0A1F5MGQ8"/>
<dbReference type="GO" id="GO:0003924">
    <property type="term" value="F:GTPase activity"/>
    <property type="evidence" value="ECO:0007669"/>
    <property type="project" value="UniProtKB-UniRule"/>
</dbReference>
<evidence type="ECO:0000256" key="5">
    <source>
        <dbReference type="ARBA" id="ARBA00022842"/>
    </source>
</evidence>
<evidence type="ECO:0000313" key="10">
    <source>
        <dbReference type="EMBL" id="OGE64539.1"/>
    </source>
</evidence>
<keyword evidence="3 7" id="KW-0547">Nucleotide-binding</keyword>
<evidence type="ECO:0000256" key="6">
    <source>
        <dbReference type="ARBA" id="ARBA00023134"/>
    </source>
</evidence>
<dbReference type="NCBIfam" id="TIGR02729">
    <property type="entry name" value="Obg_CgtA"/>
    <property type="match status" value="1"/>
</dbReference>
<dbReference type="Gene3D" id="2.70.210.12">
    <property type="entry name" value="GTP1/OBG domain"/>
    <property type="match status" value="1"/>
</dbReference>
<comment type="cofactor">
    <cofactor evidence="7">
        <name>Mg(2+)</name>
        <dbReference type="ChEBI" id="CHEBI:18420"/>
    </cofactor>
</comment>
<proteinExistence type="inferred from homology"/>
<organism evidence="10 11">
    <name type="scientific">Candidatus Daviesbacteria bacterium RIFCSPLOWO2_02_FULL_36_8</name>
    <dbReference type="NCBI Taxonomy" id="1797793"/>
    <lineage>
        <taxon>Bacteria</taxon>
        <taxon>Candidatus Daviesiibacteriota</taxon>
    </lineage>
</organism>
<evidence type="ECO:0000313" key="11">
    <source>
        <dbReference type="Proteomes" id="UP000183317"/>
    </source>
</evidence>
<dbReference type="GO" id="GO:0005525">
    <property type="term" value="F:GTP binding"/>
    <property type="evidence" value="ECO:0007669"/>
    <property type="project" value="UniProtKB-UniRule"/>
</dbReference>
<feature type="binding site" evidence="7">
    <location>
        <begin position="186"/>
        <end position="190"/>
    </location>
    <ligand>
        <name>GTP</name>
        <dbReference type="ChEBI" id="CHEBI:37565"/>
    </ligand>
</feature>
<dbReference type="PRINTS" id="PR00326">
    <property type="entry name" value="GTP1OBG"/>
</dbReference>
<keyword evidence="7" id="KW-0479">Metal-binding</keyword>
<keyword evidence="4 7" id="KW-0378">Hydrolase</keyword>
<dbReference type="FunFam" id="2.70.210.12:FF:000001">
    <property type="entry name" value="GTPase Obg"/>
    <property type="match status" value="1"/>
</dbReference>
<keyword evidence="6 7" id="KW-0342">GTP-binding</keyword>
<dbReference type="EMBL" id="MFDU01000009">
    <property type="protein sequence ID" value="OGE64539.1"/>
    <property type="molecule type" value="Genomic_DNA"/>
</dbReference>
<feature type="domain" description="OBG-type G" evidence="8">
    <location>
        <begin position="155"/>
        <end position="319"/>
    </location>
</feature>
<evidence type="ECO:0000259" key="9">
    <source>
        <dbReference type="PROSITE" id="PS51883"/>
    </source>
</evidence>
<feature type="binding site" evidence="7">
    <location>
        <position position="188"/>
    </location>
    <ligand>
        <name>Mg(2+)</name>
        <dbReference type="ChEBI" id="CHEBI:18420"/>
    </ligand>
</feature>
<dbReference type="PROSITE" id="PS51883">
    <property type="entry name" value="OBG"/>
    <property type="match status" value="1"/>
</dbReference>
<dbReference type="Pfam" id="PF01018">
    <property type="entry name" value="GTP1_OBG"/>
    <property type="match status" value="1"/>
</dbReference>
<dbReference type="SUPFAM" id="SSF52540">
    <property type="entry name" value="P-loop containing nucleoside triphosphate hydrolases"/>
    <property type="match status" value="1"/>
</dbReference>
<dbReference type="GO" id="GO:0042254">
    <property type="term" value="P:ribosome biogenesis"/>
    <property type="evidence" value="ECO:0007669"/>
    <property type="project" value="UniProtKB-UniRule"/>
</dbReference>
<dbReference type="PROSITE" id="PS51710">
    <property type="entry name" value="G_OBG"/>
    <property type="match status" value="1"/>
</dbReference>
<evidence type="ECO:0000256" key="1">
    <source>
        <dbReference type="ARBA" id="ARBA00007699"/>
    </source>
</evidence>
<comment type="caution">
    <text evidence="10">The sequence shown here is derived from an EMBL/GenBank/DDBJ whole genome shotgun (WGS) entry which is preliminary data.</text>
</comment>
<dbReference type="GO" id="GO:0000287">
    <property type="term" value="F:magnesium ion binding"/>
    <property type="evidence" value="ECO:0007669"/>
    <property type="project" value="InterPro"/>
</dbReference>
<dbReference type="InterPro" id="IPR014100">
    <property type="entry name" value="GTP-bd_Obg/CgtA"/>
</dbReference>
<dbReference type="InterPro" id="IPR027417">
    <property type="entry name" value="P-loop_NTPase"/>
</dbReference>
<dbReference type="GO" id="GO:0005737">
    <property type="term" value="C:cytoplasm"/>
    <property type="evidence" value="ECO:0007669"/>
    <property type="project" value="UniProtKB-SubCell"/>
</dbReference>
<dbReference type="InterPro" id="IPR045086">
    <property type="entry name" value="OBG_GTPase"/>
</dbReference>
<keyword evidence="2 7" id="KW-0963">Cytoplasm</keyword>
<dbReference type="NCBIfam" id="NF008956">
    <property type="entry name" value="PRK12299.1"/>
    <property type="match status" value="1"/>
</dbReference>
<dbReference type="SUPFAM" id="SSF82051">
    <property type="entry name" value="Obg GTP-binding protein N-terminal domain"/>
    <property type="match status" value="1"/>
</dbReference>
<dbReference type="InterPro" id="IPR006074">
    <property type="entry name" value="GTP1-OBG_CS"/>
</dbReference>
<reference evidence="10 11" key="1">
    <citation type="journal article" date="2016" name="Nat. Commun.">
        <title>Thousands of microbial genomes shed light on interconnected biogeochemical processes in an aquifer system.</title>
        <authorList>
            <person name="Anantharaman K."/>
            <person name="Brown C.T."/>
            <person name="Hug L.A."/>
            <person name="Sharon I."/>
            <person name="Castelle C.J."/>
            <person name="Probst A.J."/>
            <person name="Thomas B.C."/>
            <person name="Singh A."/>
            <person name="Wilkins M.J."/>
            <person name="Karaoz U."/>
            <person name="Brodie E.L."/>
            <person name="Williams K.H."/>
            <person name="Hubbard S.S."/>
            <person name="Banfield J.F."/>
        </authorList>
    </citation>
    <scope>NUCLEOTIDE SEQUENCE [LARGE SCALE GENOMIC DNA]</scope>
</reference>
<dbReference type="InterPro" id="IPR006169">
    <property type="entry name" value="GTP1_OBG_dom"/>
</dbReference>
<name>A0A1F5MGQ8_9BACT</name>
<comment type="function">
    <text evidence="7">An essential GTPase which binds GTP, GDP and possibly (p)ppGpp with moderate affinity, with high nucleotide exchange rates and a fairly low GTP hydrolysis rate. Plays a role in control of the cell cycle, stress response, ribosome biogenesis and in those bacteria that undergo differentiation, in morphogenesis control.</text>
</comment>
<protein>
    <recommendedName>
        <fullName evidence="7">GTPase Obg</fullName>
        <ecNumber evidence="7">3.6.5.-</ecNumber>
    </recommendedName>
    <alternativeName>
        <fullName evidence="7">GTP-binding protein Obg</fullName>
    </alternativeName>
</protein>
<comment type="subunit">
    <text evidence="7">Monomer.</text>
</comment>
<feature type="domain" description="Obg" evidence="9">
    <location>
        <begin position="1"/>
        <end position="154"/>
    </location>
</feature>
<feature type="binding site" evidence="7">
    <location>
        <begin position="303"/>
        <end position="305"/>
    </location>
    <ligand>
        <name>GTP</name>
        <dbReference type="ChEBI" id="CHEBI:37565"/>
    </ligand>
</feature>
<feature type="binding site" evidence="7">
    <location>
        <begin position="208"/>
        <end position="211"/>
    </location>
    <ligand>
        <name>GTP</name>
        <dbReference type="ChEBI" id="CHEBI:37565"/>
    </ligand>
</feature>
<sequence length="319" mass="34155">MFTDEIEIDFKAGHGGPGKVGFFPGIHSGPSGGDGGKGGDLYVYANARISNLNHFVGKKFISAEDGQMGEGNNMSGAGGKDLEIGLPLGSTLIDLDTGDEIEFLSEGQKVLLCVGGLGGRGNAKFKSAANTTPMYAQKGLEGQFRHFKIVLRMIADFGLIGLPNAGKSSLLNELTNADVKVANYPFTTLEPNLGVVNGLPAGRQVIADIPGLIEGAAEGKGLGVSFLKHIEKVKLLIHCISSESENVVSDYEIIVKELKQFNSELALRKQIILLTKSDLIDAKQLEKNIKILKKFKKEILPISILDSESINKLKDLLYS</sequence>
<accession>A0A1F5MGQ8</accession>
<feature type="binding site" evidence="7">
    <location>
        <begin position="275"/>
        <end position="278"/>
    </location>
    <ligand>
        <name>GTP</name>
        <dbReference type="ChEBI" id="CHEBI:37565"/>
    </ligand>
</feature>
<dbReference type="PANTHER" id="PTHR11702">
    <property type="entry name" value="DEVELOPMENTALLY REGULATED GTP-BINDING PROTEIN-RELATED"/>
    <property type="match status" value="1"/>
</dbReference>
<feature type="binding site" evidence="7">
    <location>
        <position position="168"/>
    </location>
    <ligand>
        <name>Mg(2+)</name>
        <dbReference type="ChEBI" id="CHEBI:18420"/>
    </ligand>
</feature>
<dbReference type="InterPro" id="IPR006073">
    <property type="entry name" value="GTP-bd"/>
</dbReference>
<evidence type="ECO:0000256" key="4">
    <source>
        <dbReference type="ARBA" id="ARBA00022801"/>
    </source>
</evidence>
<dbReference type="PIRSF" id="PIRSF002401">
    <property type="entry name" value="GTP_bd_Obg/CgtA"/>
    <property type="match status" value="1"/>
</dbReference>
<comment type="subcellular location">
    <subcellularLocation>
        <location evidence="7">Cytoplasm</location>
    </subcellularLocation>
</comment>
<dbReference type="HAMAP" id="MF_01454">
    <property type="entry name" value="GTPase_Obg"/>
    <property type="match status" value="1"/>
</dbReference>
<gene>
    <name evidence="7" type="primary">obg</name>
    <name evidence="10" type="ORF">A3J13_00735</name>
</gene>
<dbReference type="EC" id="3.6.5.-" evidence="7"/>
<evidence type="ECO:0000256" key="2">
    <source>
        <dbReference type="ARBA" id="ARBA00022490"/>
    </source>
</evidence>
<feature type="binding site" evidence="7">
    <location>
        <begin position="161"/>
        <end position="168"/>
    </location>
    <ligand>
        <name>GTP</name>
        <dbReference type="ChEBI" id="CHEBI:37565"/>
    </ligand>
</feature>
<evidence type="ECO:0000259" key="8">
    <source>
        <dbReference type="PROSITE" id="PS51710"/>
    </source>
</evidence>